<gene>
    <name evidence="1" type="ORF">PSM36_0310</name>
</gene>
<dbReference type="KEGG" id="psac:PSM36_0310"/>
<organism evidence="1 2">
    <name type="scientific">Proteiniphilum saccharofermentans</name>
    <dbReference type="NCBI Taxonomy" id="1642647"/>
    <lineage>
        <taxon>Bacteria</taxon>
        <taxon>Pseudomonadati</taxon>
        <taxon>Bacteroidota</taxon>
        <taxon>Bacteroidia</taxon>
        <taxon>Bacteroidales</taxon>
        <taxon>Dysgonomonadaceae</taxon>
        <taxon>Proteiniphilum</taxon>
    </lineage>
</organism>
<dbReference type="EMBL" id="LT605205">
    <property type="protein sequence ID" value="SCD19144.1"/>
    <property type="molecule type" value="Genomic_DNA"/>
</dbReference>
<evidence type="ECO:0000313" key="1">
    <source>
        <dbReference type="EMBL" id="SCD19144.1"/>
    </source>
</evidence>
<evidence type="ECO:0000313" key="2">
    <source>
        <dbReference type="Proteomes" id="UP000187464"/>
    </source>
</evidence>
<dbReference type="STRING" id="1642647.PSM36_0310"/>
<dbReference type="Proteomes" id="UP000187464">
    <property type="component" value="Chromosome I"/>
</dbReference>
<dbReference type="AlphaFoldDB" id="A0A1R3T6E7"/>
<proteinExistence type="predicted"/>
<protein>
    <submittedName>
        <fullName evidence="1">Uncharacterized protein</fullName>
    </submittedName>
</protein>
<keyword evidence="2" id="KW-1185">Reference proteome</keyword>
<sequence>MPQKGFLCLEEFFLKGWNGNIHHR</sequence>
<reference evidence="1 2" key="1">
    <citation type="submission" date="2016-08" db="EMBL/GenBank/DDBJ databases">
        <authorList>
            <person name="Seilhamer J.J."/>
        </authorList>
    </citation>
    <scope>NUCLEOTIDE SEQUENCE [LARGE SCALE GENOMIC DNA]</scope>
    <source>
        <strain evidence="1">M3/6</strain>
    </source>
</reference>
<accession>A0A1R3T6E7</accession>
<name>A0A1R3T6E7_9BACT</name>